<evidence type="ECO:0000313" key="2">
    <source>
        <dbReference type="EMBL" id="DAF44492.1"/>
    </source>
</evidence>
<sequence>MDDGSTYVSKSDKGFTVEFSTHVPEEEAN</sequence>
<feature type="region of interest" description="Disordered" evidence="1">
    <location>
        <begin position="1"/>
        <end position="29"/>
    </location>
</feature>
<dbReference type="EMBL" id="BK032511">
    <property type="protein sequence ID" value="DAF44492.1"/>
    <property type="molecule type" value="Genomic_DNA"/>
</dbReference>
<evidence type="ECO:0000256" key="1">
    <source>
        <dbReference type="SAM" id="MobiDB-lite"/>
    </source>
</evidence>
<protein>
    <submittedName>
        <fullName evidence="2">Uncharacterized protein</fullName>
    </submittedName>
</protein>
<accession>A0A8S5S0C1</accession>
<organism evidence="2">
    <name type="scientific">Podoviridae sp. ct8Lf7</name>
    <dbReference type="NCBI Taxonomy" id="2827723"/>
    <lineage>
        <taxon>Viruses</taxon>
        <taxon>Duplodnaviria</taxon>
        <taxon>Heunggongvirae</taxon>
        <taxon>Uroviricota</taxon>
        <taxon>Caudoviricetes</taxon>
    </lineage>
</organism>
<reference evidence="2" key="1">
    <citation type="journal article" date="2021" name="Proc. Natl. Acad. Sci. U.S.A.">
        <title>A Catalog of Tens of Thousands of Viruses from Human Metagenomes Reveals Hidden Associations with Chronic Diseases.</title>
        <authorList>
            <person name="Tisza M.J."/>
            <person name="Buck C.B."/>
        </authorList>
    </citation>
    <scope>NUCLEOTIDE SEQUENCE</scope>
    <source>
        <strain evidence="2">Ct8Lf7</strain>
    </source>
</reference>
<name>A0A8S5S0C1_9CAUD</name>
<proteinExistence type="predicted"/>